<dbReference type="EMBL" id="GBRH01189904">
    <property type="protein sequence ID" value="JAE07992.1"/>
    <property type="molecule type" value="Transcribed_RNA"/>
</dbReference>
<organism evidence="2">
    <name type="scientific">Arundo donax</name>
    <name type="common">Giant reed</name>
    <name type="synonym">Donax arundinaceus</name>
    <dbReference type="NCBI Taxonomy" id="35708"/>
    <lineage>
        <taxon>Eukaryota</taxon>
        <taxon>Viridiplantae</taxon>
        <taxon>Streptophyta</taxon>
        <taxon>Embryophyta</taxon>
        <taxon>Tracheophyta</taxon>
        <taxon>Spermatophyta</taxon>
        <taxon>Magnoliopsida</taxon>
        <taxon>Liliopsida</taxon>
        <taxon>Poales</taxon>
        <taxon>Poaceae</taxon>
        <taxon>PACMAD clade</taxon>
        <taxon>Arundinoideae</taxon>
        <taxon>Arundineae</taxon>
        <taxon>Arundo</taxon>
    </lineage>
</organism>
<protein>
    <submittedName>
        <fullName evidence="2">Uncharacterized protein</fullName>
    </submittedName>
</protein>
<reference evidence="2" key="2">
    <citation type="journal article" date="2015" name="Data Brief">
        <title>Shoot transcriptome of the giant reed, Arundo donax.</title>
        <authorList>
            <person name="Barrero R.A."/>
            <person name="Guerrero F.D."/>
            <person name="Moolhuijzen P."/>
            <person name="Goolsby J.A."/>
            <person name="Tidwell J."/>
            <person name="Bellgard S.E."/>
            <person name="Bellgard M.I."/>
        </authorList>
    </citation>
    <scope>NUCLEOTIDE SEQUENCE</scope>
    <source>
        <tissue evidence="2">Shoot tissue taken approximately 20 cm above the soil surface</tissue>
    </source>
</reference>
<sequence>MFNSLKYLGLITTWGDKITKPQSMEPGPRKSGGTRIEPR</sequence>
<evidence type="ECO:0000313" key="2">
    <source>
        <dbReference type="EMBL" id="JAE07992.1"/>
    </source>
</evidence>
<accession>A0A0A9F6L7</accession>
<dbReference type="AlphaFoldDB" id="A0A0A9F6L7"/>
<proteinExistence type="predicted"/>
<name>A0A0A9F6L7_ARUDO</name>
<evidence type="ECO:0000256" key="1">
    <source>
        <dbReference type="SAM" id="MobiDB-lite"/>
    </source>
</evidence>
<feature type="region of interest" description="Disordered" evidence="1">
    <location>
        <begin position="18"/>
        <end position="39"/>
    </location>
</feature>
<reference evidence="2" key="1">
    <citation type="submission" date="2014-09" db="EMBL/GenBank/DDBJ databases">
        <authorList>
            <person name="Magalhaes I.L.F."/>
            <person name="Oliveira U."/>
            <person name="Santos F.R."/>
            <person name="Vidigal T.H.D.A."/>
            <person name="Brescovit A.D."/>
            <person name="Santos A.J."/>
        </authorList>
    </citation>
    <scope>NUCLEOTIDE SEQUENCE</scope>
    <source>
        <tissue evidence="2">Shoot tissue taken approximately 20 cm above the soil surface</tissue>
    </source>
</reference>